<accession>A0ACB8BSG9</accession>
<sequence length="518" mass="56070">MEIGVFSPAQLPCGRTVQNRLVKVALYEHLGAFGGSPPNAYHIGLYAEWAKHAWGIVITGNVQVSPKHLTLGRDIIVPPVLDEDSLKPFEALARTIHGTTSQTHKKDDASQTLAIMQLSHAGRQSPNVLGGRPLGAAPLAPSAVRVGFSRRAELSGVSAISANESRESALFYRAMFPVPQEMTIEDIEATKEGFVRGALLAFRSGFDGVQIHVAHGYLLAQFVNPKSNIRQDRYSAEPNNALRLAQEIVEAVRLVVPPHFIVGVKINSADYAESGSSSEWAAKEDHRVLNHIRTIAGWAVDFIEISGGDYEKPDFVSSGSQSTSSRQAFFAEFSKKAMQELKSAPTSASTTPLVLLTGGLRSPSHLDAALAAQHADLLGIGRGAILCPDLPTRLRALRSNSSVSVRIDHYGSDDHPFAREPDVESHVPSWLPRIRLIGAGVGMAWYSVRMRAIAASQMVKGRSMSIKGDSTPAPAIDYNLGWLGALVGMWVWVDWSIIMLLKRLGPLAVVLSIAYCLL</sequence>
<comment type="caution">
    <text evidence="1">The sequence shown here is derived from an EMBL/GenBank/DDBJ whole genome shotgun (WGS) entry which is preliminary data.</text>
</comment>
<name>A0ACB8BSG9_9AGAM</name>
<organism evidence="1 2">
    <name type="scientific">Leucogyrophana mollusca</name>
    <dbReference type="NCBI Taxonomy" id="85980"/>
    <lineage>
        <taxon>Eukaryota</taxon>
        <taxon>Fungi</taxon>
        <taxon>Dikarya</taxon>
        <taxon>Basidiomycota</taxon>
        <taxon>Agaricomycotina</taxon>
        <taxon>Agaricomycetes</taxon>
        <taxon>Agaricomycetidae</taxon>
        <taxon>Boletales</taxon>
        <taxon>Boletales incertae sedis</taxon>
        <taxon>Leucogyrophana</taxon>
    </lineage>
</organism>
<reference evidence="1" key="1">
    <citation type="journal article" date="2021" name="New Phytol.">
        <title>Evolutionary innovations through gain and loss of genes in the ectomycorrhizal Boletales.</title>
        <authorList>
            <person name="Wu G."/>
            <person name="Miyauchi S."/>
            <person name="Morin E."/>
            <person name="Kuo A."/>
            <person name="Drula E."/>
            <person name="Varga T."/>
            <person name="Kohler A."/>
            <person name="Feng B."/>
            <person name="Cao Y."/>
            <person name="Lipzen A."/>
            <person name="Daum C."/>
            <person name="Hundley H."/>
            <person name="Pangilinan J."/>
            <person name="Johnson J."/>
            <person name="Barry K."/>
            <person name="LaButti K."/>
            <person name="Ng V."/>
            <person name="Ahrendt S."/>
            <person name="Min B."/>
            <person name="Choi I.G."/>
            <person name="Park H."/>
            <person name="Plett J.M."/>
            <person name="Magnuson J."/>
            <person name="Spatafora J.W."/>
            <person name="Nagy L.G."/>
            <person name="Henrissat B."/>
            <person name="Grigoriev I.V."/>
            <person name="Yang Z.L."/>
            <person name="Xu J."/>
            <person name="Martin F.M."/>
        </authorList>
    </citation>
    <scope>NUCLEOTIDE SEQUENCE</scope>
    <source>
        <strain evidence="1">KUC20120723A-06</strain>
    </source>
</reference>
<dbReference type="EMBL" id="MU266351">
    <property type="protein sequence ID" value="KAH7928629.1"/>
    <property type="molecule type" value="Genomic_DNA"/>
</dbReference>
<evidence type="ECO:0000313" key="2">
    <source>
        <dbReference type="Proteomes" id="UP000790709"/>
    </source>
</evidence>
<protein>
    <submittedName>
        <fullName evidence="1">FMN-linked oxidoreductase</fullName>
    </submittedName>
</protein>
<keyword evidence="2" id="KW-1185">Reference proteome</keyword>
<gene>
    <name evidence="1" type="ORF">BV22DRAFT_1004375</name>
</gene>
<dbReference type="Proteomes" id="UP000790709">
    <property type="component" value="Unassembled WGS sequence"/>
</dbReference>
<evidence type="ECO:0000313" key="1">
    <source>
        <dbReference type="EMBL" id="KAH7928629.1"/>
    </source>
</evidence>
<proteinExistence type="predicted"/>